<dbReference type="AlphaFoldDB" id="A0A3G8YJU2"/>
<dbReference type="SUPFAM" id="SSF52540">
    <property type="entry name" value="P-loop containing nucleoside triphosphate hydrolases"/>
    <property type="match status" value="1"/>
</dbReference>
<dbReference type="OrthoDB" id="9781481at2"/>
<evidence type="ECO:0000313" key="3">
    <source>
        <dbReference type="Proteomes" id="UP000276417"/>
    </source>
</evidence>
<proteinExistence type="predicted"/>
<protein>
    <recommendedName>
        <fullName evidence="4">AAA+ ATPase domain-containing protein</fullName>
    </recommendedName>
</protein>
<dbReference type="KEGG" id="dph:EHF33_19820"/>
<dbReference type="InterPro" id="IPR027417">
    <property type="entry name" value="P-loop_NTPase"/>
</dbReference>
<name>A0A3G8YJU2_9DEIO</name>
<feature type="coiled-coil region" evidence="1">
    <location>
        <begin position="169"/>
        <end position="221"/>
    </location>
</feature>
<keyword evidence="3" id="KW-1185">Reference proteome</keyword>
<gene>
    <name evidence="2" type="ORF">EHF33_19820</name>
</gene>
<dbReference type="Proteomes" id="UP000276417">
    <property type="component" value="Plasmid unnamed3"/>
</dbReference>
<reference evidence="2 3" key="1">
    <citation type="submission" date="2018-11" db="EMBL/GenBank/DDBJ databases">
        <title>Deinococcus shelandsis sp. nov., isolated from South Shetland Islands soil of Antarctica.</title>
        <authorList>
            <person name="Tian J."/>
        </authorList>
    </citation>
    <scope>NUCLEOTIDE SEQUENCE [LARGE SCALE GENOMIC DNA]</scope>
    <source>
        <strain evidence="2 3">S14-83T</strain>
        <plasmid evidence="2 3">unnamed3</plasmid>
    </source>
</reference>
<organism evidence="2 3">
    <name type="scientific">Deinococcus psychrotolerans</name>
    <dbReference type="NCBI Taxonomy" id="2489213"/>
    <lineage>
        <taxon>Bacteria</taxon>
        <taxon>Thermotogati</taxon>
        <taxon>Deinococcota</taxon>
        <taxon>Deinococci</taxon>
        <taxon>Deinococcales</taxon>
        <taxon>Deinococcaceae</taxon>
        <taxon>Deinococcus</taxon>
    </lineage>
</organism>
<evidence type="ECO:0000313" key="2">
    <source>
        <dbReference type="EMBL" id="AZI45165.1"/>
    </source>
</evidence>
<dbReference type="Gene3D" id="3.40.50.300">
    <property type="entry name" value="P-loop containing nucleotide triphosphate hydrolases"/>
    <property type="match status" value="1"/>
</dbReference>
<dbReference type="RefSeq" id="WP_124875508.1">
    <property type="nucleotide sequence ID" value="NZ_CP034187.1"/>
</dbReference>
<keyword evidence="2" id="KW-0614">Plasmid</keyword>
<keyword evidence="1" id="KW-0175">Coiled coil</keyword>
<evidence type="ECO:0000256" key="1">
    <source>
        <dbReference type="SAM" id="Coils"/>
    </source>
</evidence>
<sequence>MAQSIQIKSGAGNLKDTFRAVVLQQVQNNEISIKGEGNKSGLAFVLGGARFEIGDIVKVERGKGKWIVQDKPLPFHEITTIDHPTEKGLSGEPILRENRGDAFRIGNRRFYENLNDAAQDVSVWIFKDVIAETNYICQILQDGPQISGVQLSSKALKMLGGLGANLGELEKATETYKQSKKDADDAIDRTLQRQSEIDSQLKDDESRLENVRSQLDHWESVRKELPEKEKELGKINQALESHLERLHQREQATGDQRAVLRCLIPFDDEAEALKIAGQKLAGRVDESQLLSVHLALKHAPFTVLTGPSGAGKTSLLLEYATALGIHVTPVAVQPNWTGVQNLHGYADPLGGAHYRETPFSAALQAQVEYADANDLKAPLDLILLDEINLSFVEYFLADYLSAFETGQRYIQLATRNEVEQQLQGETYAWLRRGHGRISVPRSLLIAGTANEDHTTRSFSDKFRDRSAFLYVPPPNIEIALKSDKSQSENTHFVPRSAWERWQAAPRIIESQRRAIQNLAEAISALKLPFSVRTFKRALHVYADAEHLGQNAADALDLALSMTVAPKYAALLSGRQQEEQRTKFKELLHSNLRTLEVLTGLWPQTPKN</sequence>
<accession>A0A3G8YJU2</accession>
<evidence type="ECO:0008006" key="4">
    <source>
        <dbReference type="Google" id="ProtNLM"/>
    </source>
</evidence>
<geneLocation type="plasmid" evidence="2 3">
    <name>unnamed3</name>
</geneLocation>
<dbReference type="EMBL" id="CP034187">
    <property type="protein sequence ID" value="AZI45165.1"/>
    <property type="molecule type" value="Genomic_DNA"/>
</dbReference>